<name>A0A7N2R9U2_QUELO</name>
<dbReference type="EMBL" id="LRBV02000008">
    <property type="status" value="NOT_ANNOTATED_CDS"/>
    <property type="molecule type" value="Genomic_DNA"/>
</dbReference>
<dbReference type="Pfam" id="PF14223">
    <property type="entry name" value="Retrotran_gag_2"/>
    <property type="match status" value="1"/>
</dbReference>
<feature type="domain" description="DUF4219" evidence="1">
    <location>
        <begin position="120"/>
        <end position="145"/>
    </location>
</feature>
<evidence type="ECO:0000313" key="2">
    <source>
        <dbReference type="EnsemblPlants" id="QL08p060780:mrna"/>
    </source>
</evidence>
<protein>
    <recommendedName>
        <fullName evidence="1">DUF4219 domain-containing protein</fullName>
    </recommendedName>
</protein>
<organism evidence="2 3">
    <name type="scientific">Quercus lobata</name>
    <name type="common">Valley oak</name>
    <dbReference type="NCBI Taxonomy" id="97700"/>
    <lineage>
        <taxon>Eukaryota</taxon>
        <taxon>Viridiplantae</taxon>
        <taxon>Streptophyta</taxon>
        <taxon>Embryophyta</taxon>
        <taxon>Tracheophyta</taxon>
        <taxon>Spermatophyta</taxon>
        <taxon>Magnoliopsida</taxon>
        <taxon>eudicotyledons</taxon>
        <taxon>Gunneridae</taxon>
        <taxon>Pentapetalae</taxon>
        <taxon>rosids</taxon>
        <taxon>fabids</taxon>
        <taxon>Fagales</taxon>
        <taxon>Fagaceae</taxon>
        <taxon>Quercus</taxon>
    </lineage>
</organism>
<proteinExistence type="predicted"/>
<reference evidence="2 3" key="1">
    <citation type="journal article" date="2016" name="G3 (Bethesda)">
        <title>First Draft Assembly and Annotation of the Genome of a California Endemic Oak Quercus lobata Nee (Fagaceae).</title>
        <authorList>
            <person name="Sork V.L."/>
            <person name="Fitz-Gibbon S.T."/>
            <person name="Puiu D."/>
            <person name="Crepeau M."/>
            <person name="Gugger P.F."/>
            <person name="Sherman R."/>
            <person name="Stevens K."/>
            <person name="Langley C.H."/>
            <person name="Pellegrini M."/>
            <person name="Salzberg S.L."/>
        </authorList>
    </citation>
    <scope>NUCLEOTIDE SEQUENCE [LARGE SCALE GENOMIC DNA]</scope>
    <source>
        <strain evidence="2 3">cv. SW786</strain>
    </source>
</reference>
<dbReference type="Gramene" id="QL08p060780:mrna">
    <property type="protein sequence ID" value="QL08p060780:mrna"/>
    <property type="gene ID" value="QL08p060780"/>
</dbReference>
<evidence type="ECO:0000313" key="3">
    <source>
        <dbReference type="Proteomes" id="UP000594261"/>
    </source>
</evidence>
<dbReference type="Proteomes" id="UP000594261">
    <property type="component" value="Chromosome 8"/>
</dbReference>
<dbReference type="EnsemblPlants" id="QL08p060780:mrna">
    <property type="protein sequence ID" value="QL08p060780:mrna"/>
    <property type="gene ID" value="QL08p060780"/>
</dbReference>
<dbReference type="InParanoid" id="A0A7N2R9U2"/>
<evidence type="ECO:0000259" key="1">
    <source>
        <dbReference type="Pfam" id="PF13961"/>
    </source>
</evidence>
<dbReference type="AlphaFoldDB" id="A0A7N2R9U2"/>
<reference evidence="2" key="2">
    <citation type="submission" date="2021-01" db="UniProtKB">
        <authorList>
            <consortium name="EnsemblPlants"/>
        </authorList>
    </citation>
    <scope>IDENTIFICATION</scope>
</reference>
<sequence length="219" mass="25257">MKKQKRIKTKSYFSHLKVIHLDDVDKYNEWSLEVKEELLERRQLWDIVEGTGEPPNPENDDAAFEAWSKKNDVALKVIRRECHNEFRYAIEKISLAKKAWDTLAAICALPKIAFEFLADDGNNYLDWSLKVKAILTDRQLWDIVEGIDDPPKAEKNDMALGLIKYSSFWFQAGFDDQLESITSAKIVWDALAAICAVSESKLHIGISRSLSKMHMLKHF</sequence>
<dbReference type="InterPro" id="IPR025314">
    <property type="entry name" value="DUF4219"/>
</dbReference>
<accession>A0A7N2R9U2</accession>
<dbReference type="Pfam" id="PF13961">
    <property type="entry name" value="DUF4219"/>
    <property type="match status" value="1"/>
</dbReference>
<keyword evidence="3" id="KW-1185">Reference proteome</keyword>